<reference evidence="1 2" key="1">
    <citation type="submission" date="2016-11" db="EMBL/GenBank/DDBJ databases">
        <title>Draft Genome Sequences of Nine Cyanobacterial Strains from Diverse Habitats.</title>
        <authorList>
            <person name="Zhu T."/>
            <person name="Hou S."/>
            <person name="Lu X."/>
            <person name="Hess W.R."/>
        </authorList>
    </citation>
    <scope>NUCLEOTIDE SEQUENCE [LARGE SCALE GENOMIC DNA]</scope>
    <source>
        <strain evidence="1 2">NIES-30</strain>
    </source>
</reference>
<evidence type="ECO:0000313" key="2">
    <source>
        <dbReference type="Proteomes" id="UP000185557"/>
    </source>
</evidence>
<accession>A0A1U7IZ63</accession>
<comment type="caution">
    <text evidence="1">The sequence shown here is derived from an EMBL/GenBank/DDBJ whole genome shotgun (WGS) entry which is preliminary data.</text>
</comment>
<organism evidence="1 2">
    <name type="scientific">Phormidium tenue NIES-30</name>
    <dbReference type="NCBI Taxonomy" id="549789"/>
    <lineage>
        <taxon>Bacteria</taxon>
        <taxon>Bacillati</taxon>
        <taxon>Cyanobacteriota</taxon>
        <taxon>Cyanophyceae</taxon>
        <taxon>Oscillatoriophycideae</taxon>
        <taxon>Oscillatoriales</taxon>
        <taxon>Oscillatoriaceae</taxon>
        <taxon>Phormidium</taxon>
    </lineage>
</organism>
<dbReference type="EMBL" id="MRCG01000026">
    <property type="protein sequence ID" value="OKH44097.1"/>
    <property type="molecule type" value="Genomic_DNA"/>
</dbReference>
<dbReference type="RefSeq" id="WP_199312410.1">
    <property type="nucleotide sequence ID" value="NZ_MRCG01000026.1"/>
</dbReference>
<dbReference type="AlphaFoldDB" id="A0A1U7IZ63"/>
<evidence type="ECO:0000313" key="1">
    <source>
        <dbReference type="EMBL" id="OKH44097.1"/>
    </source>
</evidence>
<proteinExistence type="predicted"/>
<name>A0A1U7IZ63_9CYAN</name>
<gene>
    <name evidence="1" type="ORF">NIES30_23500</name>
</gene>
<keyword evidence="2" id="KW-1185">Reference proteome</keyword>
<sequence>MDTMMAVGYFEVHIMLVPQGFVGSEVGGIEHDLLVSVEIRQKLSNYPRHDREPVKLLAIGSREAIQAMLQQMHMCGFAEIFEWTDFLPAPMPDRPLMCKPGELMRMLVKYFPKPSRITE</sequence>
<protein>
    <submittedName>
        <fullName evidence="1">Uncharacterized protein</fullName>
    </submittedName>
</protein>
<dbReference type="Proteomes" id="UP000185557">
    <property type="component" value="Unassembled WGS sequence"/>
</dbReference>